<accession>A0A923M6H0</accession>
<dbReference type="AlphaFoldDB" id="A0A923M6H0"/>
<evidence type="ECO:0008006" key="3">
    <source>
        <dbReference type="Google" id="ProtNLM"/>
    </source>
</evidence>
<proteinExistence type="predicted"/>
<evidence type="ECO:0000313" key="1">
    <source>
        <dbReference type="EMBL" id="MBC5765117.1"/>
    </source>
</evidence>
<comment type="caution">
    <text evidence="1">The sequence shown here is derived from an EMBL/GenBank/DDBJ whole genome shotgun (WGS) entry which is preliminary data.</text>
</comment>
<dbReference type="RefSeq" id="WP_187081566.1">
    <property type="nucleotide sequence ID" value="NZ_JACORU010000003.1"/>
</dbReference>
<keyword evidence="2" id="KW-1185">Reference proteome</keyword>
<name>A0A923M6H0_9BURK</name>
<dbReference type="Proteomes" id="UP000596827">
    <property type="component" value="Unassembled WGS sequence"/>
</dbReference>
<organism evidence="1 2">
    <name type="scientific">Ramlibacter albus</name>
    <dbReference type="NCBI Taxonomy" id="2079448"/>
    <lineage>
        <taxon>Bacteria</taxon>
        <taxon>Pseudomonadati</taxon>
        <taxon>Pseudomonadota</taxon>
        <taxon>Betaproteobacteria</taxon>
        <taxon>Burkholderiales</taxon>
        <taxon>Comamonadaceae</taxon>
        <taxon>Ramlibacter</taxon>
    </lineage>
</organism>
<evidence type="ECO:0000313" key="2">
    <source>
        <dbReference type="Proteomes" id="UP000596827"/>
    </source>
</evidence>
<gene>
    <name evidence="1" type="ORF">H8R02_11685</name>
</gene>
<protein>
    <recommendedName>
        <fullName evidence="3">PIN domain-containing protein</fullName>
    </recommendedName>
</protein>
<sequence length="130" mass="14188">MFQHQSIVLIDTNVIIEARRTGVLRPLAEYFTLHTVETVITETQTGAQNREESDNISEPELRSHFGTIYEVSEVERAAFVAKGGGILLDAGELDLLVYASQFRASAVTPRNVAAQDRLVPGQAVNVFGGS</sequence>
<reference evidence="1" key="1">
    <citation type="submission" date="2020-08" db="EMBL/GenBank/DDBJ databases">
        <title>Ramlibacter sp. GTP1 16S ribosomal RNA gene genome sequencing and assembly.</title>
        <authorList>
            <person name="Kang M."/>
        </authorList>
    </citation>
    <scope>NUCLEOTIDE SEQUENCE</scope>
    <source>
        <strain evidence="1">GTP1</strain>
    </source>
</reference>
<dbReference type="EMBL" id="JACORU010000003">
    <property type="protein sequence ID" value="MBC5765117.1"/>
    <property type="molecule type" value="Genomic_DNA"/>
</dbReference>